<dbReference type="InterPro" id="IPR038045">
    <property type="entry name" value="PHF10_PHD_finger_1"/>
</dbReference>
<dbReference type="OrthoDB" id="1903104at2759"/>
<protein>
    <recommendedName>
        <fullName evidence="3">PHD finger protein 10</fullName>
    </recommendedName>
</protein>
<evidence type="ECO:0000256" key="4">
    <source>
        <dbReference type="ARBA" id="ARBA00022723"/>
    </source>
</evidence>
<evidence type="ECO:0000256" key="10">
    <source>
        <dbReference type="ARBA" id="ARBA00023163"/>
    </source>
</evidence>
<evidence type="ECO:0000259" key="14">
    <source>
        <dbReference type="PROSITE" id="PS50016"/>
    </source>
</evidence>
<evidence type="ECO:0000256" key="13">
    <source>
        <dbReference type="SAM" id="Phobius"/>
    </source>
</evidence>
<dbReference type="SMART" id="SM00249">
    <property type="entry name" value="PHD"/>
    <property type="match status" value="3"/>
</dbReference>
<keyword evidence="13" id="KW-1133">Transmembrane helix</keyword>
<keyword evidence="4" id="KW-0479">Metal-binding</keyword>
<evidence type="ECO:0000256" key="11">
    <source>
        <dbReference type="ARBA" id="ARBA00023242"/>
    </source>
</evidence>
<dbReference type="PROSITE" id="PS50016">
    <property type="entry name" value="ZF_PHD_2"/>
    <property type="match status" value="2"/>
</dbReference>
<dbReference type="GO" id="GO:0071564">
    <property type="term" value="C:npBAF complex"/>
    <property type="evidence" value="ECO:0007669"/>
    <property type="project" value="InterPro"/>
</dbReference>
<evidence type="ECO:0000256" key="9">
    <source>
        <dbReference type="ARBA" id="ARBA00023015"/>
    </source>
</evidence>
<evidence type="ECO:0000256" key="3">
    <source>
        <dbReference type="ARBA" id="ARBA00016995"/>
    </source>
</evidence>
<dbReference type="PANTHER" id="PTHR45888">
    <property type="entry name" value="HL01030P-RELATED"/>
    <property type="match status" value="1"/>
</dbReference>
<keyword evidence="10" id="KW-0804">Transcription</keyword>
<comment type="subcellular location">
    <subcellularLocation>
        <location evidence="1">Nucleus</location>
    </subcellularLocation>
</comment>
<feature type="transmembrane region" description="Helical" evidence="13">
    <location>
        <begin position="250"/>
        <end position="267"/>
    </location>
</feature>
<dbReference type="Pfam" id="PF00628">
    <property type="entry name" value="PHD"/>
    <property type="match status" value="1"/>
</dbReference>
<organism evidence="15">
    <name type="scientific">Hydra vulgaris</name>
    <name type="common">Hydra</name>
    <name type="synonym">Hydra attenuata</name>
    <dbReference type="NCBI Taxonomy" id="6087"/>
    <lineage>
        <taxon>Eukaryota</taxon>
        <taxon>Metazoa</taxon>
        <taxon>Cnidaria</taxon>
        <taxon>Hydrozoa</taxon>
        <taxon>Hydroidolina</taxon>
        <taxon>Anthoathecata</taxon>
        <taxon>Aplanulata</taxon>
        <taxon>Hydridae</taxon>
        <taxon>Hydra</taxon>
    </lineage>
</organism>
<dbReference type="GO" id="GO:0008270">
    <property type="term" value="F:zinc ion binding"/>
    <property type="evidence" value="ECO:0007669"/>
    <property type="project" value="UniProtKB-KW"/>
</dbReference>
<evidence type="ECO:0000256" key="7">
    <source>
        <dbReference type="ARBA" id="ARBA00022833"/>
    </source>
</evidence>
<keyword evidence="6 12" id="KW-0863">Zinc-finger</keyword>
<evidence type="ECO:0000256" key="2">
    <source>
        <dbReference type="ARBA" id="ARBA00006097"/>
    </source>
</evidence>
<dbReference type="EMBL" id="HAAD01002234">
    <property type="protein sequence ID" value="CDG68466.1"/>
    <property type="molecule type" value="mRNA"/>
</dbReference>
<dbReference type="AlphaFoldDB" id="T2M8U4"/>
<dbReference type="InterPro" id="IPR001965">
    <property type="entry name" value="Znf_PHD"/>
</dbReference>
<keyword evidence="9" id="KW-0805">Transcription regulation</keyword>
<keyword evidence="8" id="KW-0524">Neurogenesis</keyword>
<proteinExistence type="evidence at transcript level"/>
<keyword evidence="13" id="KW-0812">Transmembrane</keyword>
<evidence type="ECO:0000313" key="15">
    <source>
        <dbReference type="EMBL" id="CDG68466.1"/>
    </source>
</evidence>
<evidence type="ECO:0000256" key="5">
    <source>
        <dbReference type="ARBA" id="ARBA00022737"/>
    </source>
</evidence>
<accession>T2M8U4</accession>
<comment type="similarity">
    <text evidence="2">Belongs to the SAYP family.</text>
</comment>
<feature type="domain" description="PHD-type" evidence="14">
    <location>
        <begin position="446"/>
        <end position="507"/>
    </location>
</feature>
<dbReference type="GO" id="GO:0007399">
    <property type="term" value="P:nervous system development"/>
    <property type="evidence" value="ECO:0007669"/>
    <property type="project" value="UniProtKB-KW"/>
</dbReference>
<dbReference type="InterPro" id="IPR011011">
    <property type="entry name" value="Znf_FYVE_PHD"/>
</dbReference>
<evidence type="ECO:0000256" key="1">
    <source>
        <dbReference type="ARBA" id="ARBA00004123"/>
    </source>
</evidence>
<dbReference type="CDD" id="cd15529">
    <property type="entry name" value="PHD2_PHF10"/>
    <property type="match status" value="1"/>
</dbReference>
<keyword evidence="11" id="KW-0539">Nucleus</keyword>
<sequence>MSNDSDDNEIPLAVLLKQGTRIPLNKEDFSHVSSDIYLQEYKWPKSNSGQFKILYQSLIIYLHLHPNDARLNDLKKWELSESEIEYLLNDVKFKSIHIDKNSQSVLLEDVCDLMVEQFPEKFKEYLCTSHHREIVKLVLHQEKQRTQTTQVKTSLKRAIKLTSEYNSQLNAKRKDERCAYFDLQTQIIHHPQKKKFALDKTYCVSKYPVAILPGQFQDYFKRYSSDELRNFPLNTVLNTIDLKTLICSNQIFTIIGILFILFVNGILQNEINRATSSGKPLKDDVSLQKVDEIKDNYCGICMKGEEENKNGIPEKLINCSQCSNGGHPSCLDMNKSLLKVIKGYPWQCMECKVCTECLAPHDEHEMMFCDNCDRGYHSYCVGVKEIPKGRWVCNRCGKCCSCLSRQPVSDGGSGRWKMEFTKPTDGSEPEFLQNHCRKCSILFRKGSFCPVCLKVYCDDDGVVNPMVCCDNCDRWIHTDCDGIDEQRYIELSKDHHSAYTCVLCRGEKEERMDSFHKKRRINGIKSADEK</sequence>
<evidence type="ECO:0000256" key="8">
    <source>
        <dbReference type="ARBA" id="ARBA00022902"/>
    </source>
</evidence>
<dbReference type="InterPro" id="IPR013083">
    <property type="entry name" value="Znf_RING/FYVE/PHD"/>
</dbReference>
<dbReference type="PANTHER" id="PTHR45888:SF4">
    <property type="entry name" value="PHD FINGER PROTEIN 10"/>
    <property type="match status" value="1"/>
</dbReference>
<keyword evidence="13" id="KW-0472">Membrane</keyword>
<dbReference type="FunFam" id="3.30.40.10:FF:000202">
    <property type="entry name" value="PHD finger protein 10 isoform X1"/>
    <property type="match status" value="1"/>
</dbReference>
<dbReference type="SUPFAM" id="SSF57903">
    <property type="entry name" value="FYVE/PHD zinc finger"/>
    <property type="match status" value="3"/>
</dbReference>
<dbReference type="InterPro" id="IPR019787">
    <property type="entry name" value="Znf_PHD-finger"/>
</dbReference>
<gene>
    <name evidence="15" type="primary">PHF10</name>
</gene>
<reference evidence="15" key="1">
    <citation type="journal article" date="2013" name="Genome Biol. Evol.">
        <title>Punctuated emergences of genetic and phenotypic innovations in eumetazoan, bilaterian, euteleostome, and hominidae ancestors.</title>
        <authorList>
            <person name="Wenger Y."/>
            <person name="Galliot B."/>
        </authorList>
    </citation>
    <scope>NUCLEOTIDE SEQUENCE</scope>
    <source>
        <tissue evidence="15">Whole animals</tissue>
    </source>
</reference>
<evidence type="ECO:0000256" key="12">
    <source>
        <dbReference type="PROSITE-ProRule" id="PRU00146"/>
    </source>
</evidence>
<keyword evidence="7" id="KW-0862">Zinc</keyword>
<keyword evidence="5" id="KW-0677">Repeat</keyword>
<feature type="domain" description="PHD-type" evidence="14">
    <location>
        <begin position="348"/>
        <end position="399"/>
    </location>
</feature>
<dbReference type="Gene3D" id="3.30.40.10">
    <property type="entry name" value="Zinc/RING finger domain, C3HC4 (zinc finger)"/>
    <property type="match status" value="2"/>
</dbReference>
<name>T2M8U4_HYDVU</name>
<evidence type="ECO:0000256" key="6">
    <source>
        <dbReference type="ARBA" id="ARBA00022771"/>
    </source>
</evidence>
<dbReference type="CDD" id="cd15528">
    <property type="entry name" value="PHD1_PHF10"/>
    <property type="match status" value="1"/>
</dbReference>